<protein>
    <submittedName>
        <fullName evidence="8">DNA repair protein RAD16</fullName>
    </submittedName>
</protein>
<evidence type="ECO:0000313" key="8">
    <source>
        <dbReference type="EMBL" id="KAK4177268.1"/>
    </source>
</evidence>
<dbReference type="InterPro" id="IPR001650">
    <property type="entry name" value="Helicase_C-like"/>
</dbReference>
<dbReference type="Pfam" id="PF00176">
    <property type="entry name" value="SNF2-rel_dom"/>
    <property type="match status" value="1"/>
</dbReference>
<comment type="caution">
    <text evidence="8">The sequence shown here is derived from an EMBL/GenBank/DDBJ whole genome shotgun (WGS) entry which is preliminary data.</text>
</comment>
<evidence type="ECO:0000259" key="7">
    <source>
        <dbReference type="PROSITE" id="PS50089"/>
    </source>
</evidence>
<keyword evidence="5" id="KW-0863">Zinc-finger</keyword>
<dbReference type="Gene3D" id="3.40.50.300">
    <property type="entry name" value="P-loop containing nucleotide triphosphate hydrolases"/>
    <property type="match status" value="1"/>
</dbReference>
<reference evidence="8" key="1">
    <citation type="journal article" date="2023" name="Mol. Phylogenet. Evol.">
        <title>Genome-scale phylogeny and comparative genomics of the fungal order Sordariales.</title>
        <authorList>
            <person name="Hensen N."/>
            <person name="Bonometti L."/>
            <person name="Westerberg I."/>
            <person name="Brannstrom I.O."/>
            <person name="Guillou S."/>
            <person name="Cros-Aarteil S."/>
            <person name="Calhoun S."/>
            <person name="Haridas S."/>
            <person name="Kuo A."/>
            <person name="Mondo S."/>
            <person name="Pangilinan J."/>
            <person name="Riley R."/>
            <person name="LaButti K."/>
            <person name="Andreopoulos B."/>
            <person name="Lipzen A."/>
            <person name="Chen C."/>
            <person name="Yan M."/>
            <person name="Daum C."/>
            <person name="Ng V."/>
            <person name="Clum A."/>
            <person name="Steindorff A."/>
            <person name="Ohm R.A."/>
            <person name="Martin F."/>
            <person name="Silar P."/>
            <person name="Natvig D.O."/>
            <person name="Lalanne C."/>
            <person name="Gautier V."/>
            <person name="Ament-Velasquez S.L."/>
            <person name="Kruys A."/>
            <person name="Hutchinson M.I."/>
            <person name="Powell A.J."/>
            <person name="Barry K."/>
            <person name="Miller A.N."/>
            <person name="Grigoriev I.V."/>
            <person name="Debuchy R."/>
            <person name="Gladieux P."/>
            <person name="Hiltunen Thoren M."/>
            <person name="Johannesson H."/>
        </authorList>
    </citation>
    <scope>NUCLEOTIDE SEQUENCE</scope>
    <source>
        <strain evidence="8">CBS 892.96</strain>
    </source>
</reference>
<dbReference type="GO" id="GO:0008094">
    <property type="term" value="F:ATP-dependent activity, acting on DNA"/>
    <property type="evidence" value="ECO:0007669"/>
    <property type="project" value="TreeGrafter"/>
</dbReference>
<dbReference type="Proteomes" id="UP001302321">
    <property type="component" value="Unassembled WGS sequence"/>
</dbReference>
<evidence type="ECO:0000313" key="9">
    <source>
        <dbReference type="Proteomes" id="UP001302321"/>
    </source>
</evidence>
<accession>A0AAN6W935</accession>
<dbReference type="Pfam" id="PF00271">
    <property type="entry name" value="Helicase_C"/>
    <property type="match status" value="1"/>
</dbReference>
<keyword evidence="5" id="KW-0479">Metal-binding</keyword>
<dbReference type="PANTHER" id="PTHR45626:SF17">
    <property type="entry name" value="HELICASE-LIKE TRANSCRIPTION FACTOR"/>
    <property type="match status" value="1"/>
</dbReference>
<dbReference type="GO" id="GO:0004386">
    <property type="term" value="F:helicase activity"/>
    <property type="evidence" value="ECO:0007669"/>
    <property type="project" value="UniProtKB-KW"/>
</dbReference>
<dbReference type="PANTHER" id="PTHR45626">
    <property type="entry name" value="TRANSCRIPTION TERMINATION FACTOR 2-RELATED"/>
    <property type="match status" value="1"/>
</dbReference>
<dbReference type="Gene3D" id="3.40.50.10810">
    <property type="entry name" value="Tandem AAA-ATPase domain"/>
    <property type="match status" value="1"/>
</dbReference>
<evidence type="ECO:0000256" key="2">
    <source>
        <dbReference type="ARBA" id="ARBA00022801"/>
    </source>
</evidence>
<dbReference type="InterPro" id="IPR001841">
    <property type="entry name" value="Znf_RING"/>
</dbReference>
<keyword evidence="3" id="KW-0347">Helicase</keyword>
<feature type="region of interest" description="Disordered" evidence="6">
    <location>
        <begin position="489"/>
        <end position="554"/>
    </location>
</feature>
<dbReference type="InterPro" id="IPR000330">
    <property type="entry name" value="SNF2_N"/>
</dbReference>
<keyword evidence="1" id="KW-0547">Nucleotide-binding</keyword>
<feature type="compositionally biased region" description="Acidic residues" evidence="6">
    <location>
        <begin position="694"/>
        <end position="708"/>
    </location>
</feature>
<proteinExistence type="predicted"/>
<evidence type="ECO:0000256" key="1">
    <source>
        <dbReference type="ARBA" id="ARBA00022741"/>
    </source>
</evidence>
<dbReference type="PROSITE" id="PS50089">
    <property type="entry name" value="ZF_RING_2"/>
    <property type="match status" value="1"/>
</dbReference>
<dbReference type="SUPFAM" id="SSF52540">
    <property type="entry name" value="P-loop containing nucleoside triphosphate hydrolases"/>
    <property type="match status" value="1"/>
</dbReference>
<dbReference type="InterPro" id="IPR027417">
    <property type="entry name" value="P-loop_NTPase"/>
</dbReference>
<sequence>MAPADESATEQQASTAGENPITDATAAQTRGSSQVQSVSADAQLTLVYAQPIFALAADPGTSGKSQKKARQVAGICDKAEGSVIIKTEEDITMHSILLKSEEDVTFDTAAQKKVDDALQVIEDGLDKIDPQARKDFDDLREAARSFGLENCRAVDGKWKLQWFQNTLFIGVSWPLACMSQNPSNRRAKASKVLVIAPGKLLMQWYRKIYDHCESKDLRMLIFRKANAVADVQYMNNDIMETRMFKITNYSQVQRQASERLAICEGPEESEIPQGSKETSLRQKLPDWYHILLDKVHAINNRESSTSLAYRYLSGKHRWVLTGTPMTNATDELQTTLSELTLRHRIDAKLMGVPIFQTPRAHPVESITVSFSPFELETYGETNQEHQKLLAQSRVYKEAEQPHDLPRGVLQKMVDHLHFFTSHPALVKSTWYEDQIAQDISGLPKTGEVKCKCFCRHCWRIATKSSKSAGCGHLFCESCFSNLKDRRGSCPSHRNMPSLPLNRTGQPYHHFRDDDTGVQPRFSTYQETTRKGLVKKTSRRKTKSKKRKSGRKKWRQLKKITKKKKKMNIQMVQKVQHTRVNTLEFLSRMLTQNGYRFVYSWGDLDQAEQEQSLKTFRKVPVVKIMLASVTCTTHGLSLTVANRAIIYNHWWNAISNFMDGMDKVKKRPNSVTHDILGLGATRILCFNKSENESSSSDDDEGEYSESDSD</sequence>
<feature type="region of interest" description="Disordered" evidence="6">
    <location>
        <begin position="1"/>
        <end position="32"/>
    </location>
</feature>
<evidence type="ECO:0000256" key="3">
    <source>
        <dbReference type="ARBA" id="ARBA00022806"/>
    </source>
</evidence>
<keyword evidence="5" id="KW-0862">Zinc</keyword>
<dbReference type="InterPro" id="IPR050628">
    <property type="entry name" value="SNF2_RAD54_helicase_TF"/>
</dbReference>
<keyword evidence="4" id="KW-0067">ATP-binding</keyword>
<dbReference type="GO" id="GO:0005524">
    <property type="term" value="F:ATP binding"/>
    <property type="evidence" value="ECO:0007669"/>
    <property type="project" value="UniProtKB-KW"/>
</dbReference>
<feature type="domain" description="RING-type" evidence="7">
    <location>
        <begin position="454"/>
        <end position="493"/>
    </location>
</feature>
<feature type="compositionally biased region" description="Basic residues" evidence="6">
    <location>
        <begin position="531"/>
        <end position="554"/>
    </location>
</feature>
<dbReference type="GO" id="GO:0008270">
    <property type="term" value="F:zinc ion binding"/>
    <property type="evidence" value="ECO:0007669"/>
    <property type="project" value="UniProtKB-KW"/>
</dbReference>
<dbReference type="GO" id="GO:0006281">
    <property type="term" value="P:DNA repair"/>
    <property type="evidence" value="ECO:0007669"/>
    <property type="project" value="TreeGrafter"/>
</dbReference>
<evidence type="ECO:0000256" key="6">
    <source>
        <dbReference type="SAM" id="MobiDB-lite"/>
    </source>
</evidence>
<evidence type="ECO:0000256" key="4">
    <source>
        <dbReference type="ARBA" id="ARBA00022840"/>
    </source>
</evidence>
<keyword evidence="9" id="KW-1185">Reference proteome</keyword>
<organism evidence="8 9">
    <name type="scientific">Triangularia setosa</name>
    <dbReference type="NCBI Taxonomy" id="2587417"/>
    <lineage>
        <taxon>Eukaryota</taxon>
        <taxon>Fungi</taxon>
        <taxon>Dikarya</taxon>
        <taxon>Ascomycota</taxon>
        <taxon>Pezizomycotina</taxon>
        <taxon>Sordariomycetes</taxon>
        <taxon>Sordariomycetidae</taxon>
        <taxon>Sordariales</taxon>
        <taxon>Podosporaceae</taxon>
        <taxon>Triangularia</taxon>
    </lineage>
</organism>
<name>A0AAN6W935_9PEZI</name>
<gene>
    <name evidence="8" type="ORF">QBC36DRAFT_372020</name>
</gene>
<feature type="region of interest" description="Disordered" evidence="6">
    <location>
        <begin position="688"/>
        <end position="708"/>
    </location>
</feature>
<dbReference type="GO" id="GO:0005634">
    <property type="term" value="C:nucleus"/>
    <property type="evidence" value="ECO:0007669"/>
    <property type="project" value="TreeGrafter"/>
</dbReference>
<dbReference type="InterPro" id="IPR038718">
    <property type="entry name" value="SNF2-like_sf"/>
</dbReference>
<dbReference type="EMBL" id="MU866170">
    <property type="protein sequence ID" value="KAK4177268.1"/>
    <property type="molecule type" value="Genomic_DNA"/>
</dbReference>
<reference evidence="8" key="2">
    <citation type="submission" date="2023-05" db="EMBL/GenBank/DDBJ databases">
        <authorList>
            <consortium name="Lawrence Berkeley National Laboratory"/>
            <person name="Steindorff A."/>
            <person name="Hensen N."/>
            <person name="Bonometti L."/>
            <person name="Westerberg I."/>
            <person name="Brannstrom I.O."/>
            <person name="Guillou S."/>
            <person name="Cros-Aarteil S."/>
            <person name="Calhoun S."/>
            <person name="Haridas S."/>
            <person name="Kuo A."/>
            <person name="Mondo S."/>
            <person name="Pangilinan J."/>
            <person name="Riley R."/>
            <person name="Labutti K."/>
            <person name="Andreopoulos B."/>
            <person name="Lipzen A."/>
            <person name="Chen C."/>
            <person name="Yanf M."/>
            <person name="Daum C."/>
            <person name="Ng V."/>
            <person name="Clum A."/>
            <person name="Ohm R."/>
            <person name="Martin F."/>
            <person name="Silar P."/>
            <person name="Natvig D."/>
            <person name="Lalanne C."/>
            <person name="Gautier V."/>
            <person name="Ament-Velasquez S.L."/>
            <person name="Kruys A."/>
            <person name="Hutchinson M.I."/>
            <person name="Powell A.J."/>
            <person name="Barry K."/>
            <person name="Miller A.N."/>
            <person name="Grigoriev I.V."/>
            <person name="Debuchy R."/>
            <person name="Gladieux P."/>
            <person name="Thoren M.H."/>
            <person name="Johannesson H."/>
        </authorList>
    </citation>
    <scope>NUCLEOTIDE SEQUENCE</scope>
    <source>
        <strain evidence="8">CBS 892.96</strain>
    </source>
</reference>
<dbReference type="AlphaFoldDB" id="A0AAN6W935"/>
<dbReference type="GO" id="GO:0016787">
    <property type="term" value="F:hydrolase activity"/>
    <property type="evidence" value="ECO:0007669"/>
    <property type="project" value="UniProtKB-KW"/>
</dbReference>
<evidence type="ECO:0000256" key="5">
    <source>
        <dbReference type="PROSITE-ProRule" id="PRU00175"/>
    </source>
</evidence>
<keyword evidence="2" id="KW-0378">Hydrolase</keyword>